<dbReference type="Gene3D" id="3.40.50.150">
    <property type="entry name" value="Vaccinia Virus protein VP39"/>
    <property type="match status" value="2"/>
</dbReference>
<keyword evidence="8" id="KW-1185">Reference proteome</keyword>
<evidence type="ECO:0000256" key="5">
    <source>
        <dbReference type="SAM" id="MobiDB-lite"/>
    </source>
</evidence>
<dbReference type="PANTHER" id="PTHR13370">
    <property type="entry name" value="RNA METHYLASE-RELATED"/>
    <property type="match status" value="1"/>
</dbReference>
<dbReference type="OrthoDB" id="9773571at2"/>
<dbReference type="Proteomes" id="UP000050277">
    <property type="component" value="Unassembled WGS sequence"/>
</dbReference>
<evidence type="ECO:0000313" key="7">
    <source>
        <dbReference type="EMBL" id="KPL90344.1"/>
    </source>
</evidence>
<dbReference type="EC" id="2.1.1.-" evidence="4"/>
<evidence type="ECO:0000256" key="3">
    <source>
        <dbReference type="ARBA" id="ARBA00022679"/>
    </source>
</evidence>
<evidence type="ECO:0000259" key="6">
    <source>
        <dbReference type="Pfam" id="PF01555"/>
    </source>
</evidence>
<accession>A0A0P6YAN7</accession>
<dbReference type="GO" id="GO:0032259">
    <property type="term" value="P:methylation"/>
    <property type="evidence" value="ECO:0007669"/>
    <property type="project" value="UniProtKB-KW"/>
</dbReference>
<dbReference type="EMBL" id="LGKP01000012">
    <property type="protein sequence ID" value="KPL90344.1"/>
    <property type="molecule type" value="Genomic_DNA"/>
</dbReference>
<dbReference type="InterPro" id="IPR002052">
    <property type="entry name" value="DNA_methylase_N6_adenine_CS"/>
</dbReference>
<dbReference type="GO" id="GO:0008170">
    <property type="term" value="F:N-methyltransferase activity"/>
    <property type="evidence" value="ECO:0007669"/>
    <property type="project" value="InterPro"/>
</dbReference>
<proteinExistence type="inferred from homology"/>
<dbReference type="InterPro" id="IPR029063">
    <property type="entry name" value="SAM-dependent_MTases_sf"/>
</dbReference>
<name>A0A0P6YAN7_9CHLR</name>
<dbReference type="PRINTS" id="PR00508">
    <property type="entry name" value="S21N4MTFRASE"/>
</dbReference>
<evidence type="ECO:0000256" key="2">
    <source>
        <dbReference type="ARBA" id="ARBA00022603"/>
    </source>
</evidence>
<comment type="similarity">
    <text evidence="1 4">Belongs to the N(4)/N(6)-methyltransferase family.</text>
</comment>
<dbReference type="PROSITE" id="PS00092">
    <property type="entry name" value="N6_MTASE"/>
    <property type="match status" value="1"/>
</dbReference>
<dbReference type="GO" id="GO:0003677">
    <property type="term" value="F:DNA binding"/>
    <property type="evidence" value="ECO:0007669"/>
    <property type="project" value="InterPro"/>
</dbReference>
<evidence type="ECO:0000313" key="8">
    <source>
        <dbReference type="Proteomes" id="UP000050277"/>
    </source>
</evidence>
<reference evidence="7 8" key="1">
    <citation type="submission" date="2015-07" db="EMBL/GenBank/DDBJ databases">
        <title>Whole genome sequence of Herpetosiphon geysericola DSM 7119.</title>
        <authorList>
            <person name="Hemp J."/>
            <person name="Ward L.M."/>
            <person name="Pace L.A."/>
            <person name="Fischer W.W."/>
        </authorList>
    </citation>
    <scope>NUCLEOTIDE SEQUENCE [LARGE SCALE GENOMIC DNA]</scope>
    <source>
        <strain evidence="7 8">DSM 7119</strain>
    </source>
</reference>
<comment type="caution">
    <text evidence="7">The sequence shown here is derived from an EMBL/GenBank/DDBJ whole genome shotgun (WGS) entry which is preliminary data.</text>
</comment>
<dbReference type="AlphaFoldDB" id="A0A0P6YAN7"/>
<organism evidence="7 8">
    <name type="scientific">Herpetosiphon geysericola</name>
    <dbReference type="NCBI Taxonomy" id="70996"/>
    <lineage>
        <taxon>Bacteria</taxon>
        <taxon>Bacillati</taxon>
        <taxon>Chloroflexota</taxon>
        <taxon>Chloroflexia</taxon>
        <taxon>Herpetosiphonales</taxon>
        <taxon>Herpetosiphonaceae</taxon>
        <taxon>Herpetosiphon</taxon>
    </lineage>
</organism>
<sequence length="309" mass="34522">MSDSEAQQPHHRNQLNDLLGREWLYATRSIALTGTPPTPLNDLTPEEWAAWSGPVLASAYPTRGSASAAHHIRKAHPSPKPPALLSEIIRFFTKPNGWVLDPFAGVGGTLLACAQTQRQAIGIELSQQYIELYGQAADALALPRLPVLQGDAREVLNSPSIQHQQFDLVLTDPPYSSMLSRARTGQRRKHGNAAATPFTDDPADLGNVDYPTFLRELTKIVAQSLQPLRVGGHLVLFVKDLQPTPEHHNMLHADIVSALYQLSQLRYRGYRIWYDQSAMLYPFGYPYSFVANQVHQFLLIFQKQAEEKL</sequence>
<dbReference type="RefSeq" id="WP_054533706.1">
    <property type="nucleotide sequence ID" value="NZ_LGKP01000012.1"/>
</dbReference>
<dbReference type="InterPro" id="IPR002941">
    <property type="entry name" value="DNA_methylase_N4/N6"/>
</dbReference>
<dbReference type="PANTHER" id="PTHR13370:SF3">
    <property type="entry name" value="TRNA (GUANINE(10)-N2)-METHYLTRANSFERASE HOMOLOG"/>
    <property type="match status" value="1"/>
</dbReference>
<dbReference type="STRING" id="70996.SE18_06945"/>
<feature type="region of interest" description="Disordered" evidence="5">
    <location>
        <begin position="180"/>
        <end position="201"/>
    </location>
</feature>
<feature type="domain" description="DNA methylase N-4/N-6" evidence="6">
    <location>
        <begin position="69"/>
        <end position="132"/>
    </location>
</feature>
<dbReference type="Pfam" id="PF01555">
    <property type="entry name" value="N6_N4_Mtase"/>
    <property type="match status" value="1"/>
</dbReference>
<dbReference type="SUPFAM" id="SSF53335">
    <property type="entry name" value="S-adenosyl-L-methionine-dependent methyltransferases"/>
    <property type="match status" value="1"/>
</dbReference>
<gene>
    <name evidence="7" type="ORF">SE18_06945</name>
</gene>
<dbReference type="REBASE" id="132940">
    <property type="entry name" value="M.HgeGC42ORF6945P"/>
</dbReference>
<evidence type="ECO:0000256" key="1">
    <source>
        <dbReference type="ARBA" id="ARBA00006594"/>
    </source>
</evidence>
<protein>
    <recommendedName>
        <fullName evidence="4">Methyltransferase</fullName>
        <ecNumber evidence="4">2.1.1.-</ecNumber>
    </recommendedName>
</protein>
<dbReference type="InterPro" id="IPR001091">
    <property type="entry name" value="RM_Methyltransferase"/>
</dbReference>
<dbReference type="GO" id="GO:0005737">
    <property type="term" value="C:cytoplasm"/>
    <property type="evidence" value="ECO:0007669"/>
    <property type="project" value="TreeGrafter"/>
</dbReference>
<keyword evidence="3" id="KW-0808">Transferase</keyword>
<dbReference type="CDD" id="cd02440">
    <property type="entry name" value="AdoMet_MTases"/>
    <property type="match status" value="1"/>
</dbReference>
<evidence type="ECO:0000256" key="4">
    <source>
        <dbReference type="RuleBase" id="RU362026"/>
    </source>
</evidence>
<keyword evidence="2 7" id="KW-0489">Methyltransferase</keyword>